<reference evidence="1 2" key="1">
    <citation type="submission" date="2019-10" db="EMBL/GenBank/DDBJ databases">
        <title>Whole genome shotgun sequence of Acrocarpospora macrocephala NBRC 16266.</title>
        <authorList>
            <person name="Ichikawa N."/>
            <person name="Kimura A."/>
            <person name="Kitahashi Y."/>
            <person name="Komaki H."/>
            <person name="Oguchi A."/>
        </authorList>
    </citation>
    <scope>NUCLEOTIDE SEQUENCE [LARGE SCALE GENOMIC DNA]</scope>
    <source>
        <strain evidence="1 2">NBRC 16266</strain>
    </source>
</reference>
<dbReference type="AlphaFoldDB" id="A0A5M3X735"/>
<organism evidence="1 2">
    <name type="scientific">Acrocarpospora macrocephala</name>
    <dbReference type="NCBI Taxonomy" id="150177"/>
    <lineage>
        <taxon>Bacteria</taxon>
        <taxon>Bacillati</taxon>
        <taxon>Actinomycetota</taxon>
        <taxon>Actinomycetes</taxon>
        <taxon>Streptosporangiales</taxon>
        <taxon>Streptosporangiaceae</taxon>
        <taxon>Acrocarpospora</taxon>
    </lineage>
</organism>
<sequence>MGIDPAAYPIPTDRSAADGTLTWGNMEEAWVGGRAGPWRAPDLALVLGSFS</sequence>
<keyword evidence="2" id="KW-1185">Reference proteome</keyword>
<comment type="caution">
    <text evidence="1">The sequence shown here is derived from an EMBL/GenBank/DDBJ whole genome shotgun (WGS) entry which is preliminary data.</text>
</comment>
<evidence type="ECO:0000313" key="1">
    <source>
        <dbReference type="EMBL" id="GES16890.1"/>
    </source>
</evidence>
<dbReference type="Proteomes" id="UP000331127">
    <property type="component" value="Unassembled WGS sequence"/>
</dbReference>
<gene>
    <name evidence="1" type="ORF">Amac_104880</name>
</gene>
<name>A0A5M3X735_9ACTN</name>
<protein>
    <submittedName>
        <fullName evidence="1">Uncharacterized protein</fullName>
    </submittedName>
</protein>
<accession>A0A5M3X735</accession>
<dbReference type="EMBL" id="BLAE01000121">
    <property type="protein sequence ID" value="GES16890.1"/>
    <property type="molecule type" value="Genomic_DNA"/>
</dbReference>
<proteinExistence type="predicted"/>
<evidence type="ECO:0000313" key="2">
    <source>
        <dbReference type="Proteomes" id="UP000331127"/>
    </source>
</evidence>